<accession>K6YE41</accession>
<protein>
    <recommendedName>
        <fullName evidence="3">Cellobiose phosphorylase</fullName>
    </recommendedName>
</protein>
<evidence type="ECO:0000313" key="1">
    <source>
        <dbReference type="EMBL" id="GAC16427.1"/>
    </source>
</evidence>
<dbReference type="EMBL" id="BAEN01000070">
    <property type="protein sequence ID" value="GAC16427.1"/>
    <property type="molecule type" value="Genomic_DNA"/>
</dbReference>
<name>K6YE41_9ALTE</name>
<organism evidence="1 2">
    <name type="scientific">Aliiglaciecola lipolytica E3</name>
    <dbReference type="NCBI Taxonomy" id="1127673"/>
    <lineage>
        <taxon>Bacteria</taxon>
        <taxon>Pseudomonadati</taxon>
        <taxon>Pseudomonadota</taxon>
        <taxon>Gammaproteobacteria</taxon>
        <taxon>Alteromonadales</taxon>
        <taxon>Alteromonadaceae</taxon>
        <taxon>Aliiglaciecola</taxon>
    </lineage>
</organism>
<keyword evidence="2" id="KW-1185">Reference proteome</keyword>
<dbReference type="Proteomes" id="UP000006334">
    <property type="component" value="Unassembled WGS sequence"/>
</dbReference>
<dbReference type="eggNOG" id="ENOG502Z7VC">
    <property type="taxonomic scope" value="Bacteria"/>
</dbReference>
<sequence length="1159" mass="132555">MNLYNSAAKYMKNIEQKSITGKFVNLDGERYYKIENVDQMPAFFISLVSDSDHWLFVSSTGGLTAGRVSPETALFPYVTVDKIHESSHHTGCKTLFRITADEHIVEWEPFNYLREHNYAIERNIYKNILGNKVCFEEINHTLQLAFRYTWASSDEFGFCRTCEFENQGNRDINVEMVDGFLNILPAGTPRFTQSQSSNLVDAYKFTEIDEQTGVGIFTLYSGITDRAEPSESLRANVVYCLGLDYQNILLSESQIADFKRQQTITARPFYRGVRGAYLVNSQFDLLAAQRKNWKLVANVELDQKQVTALLESIREPQTFDAKLLDSIASGSDALAKIMASSDGFQQTNEELVTVHHYANTLFNVLRGGIFKDQYKINRDDFIKTIKTFNQKVYLANKDVLSSLASTISVQTLLNKVSQLDDIQLQRLAFEYLPVTFGRRHGDPSRPWNQFAINLKDKQGNPLLSYQGNWRDIFQNWESLTFSYPEFIESVVAKFLNASTMDGYNPYRITKQGIDWEVEEPDDPWSYIGYWGDHQIIYLLKMLELSNQFHPEKLHQMLRLPIFSYANVPYRIKNFDALLANAKDTVTYDNELANQIEKRVKQMGSDGKLVLDQKGDVYQVNLLEKLLVPLLSKLSNLVIDGGIWLNTQRPEWNDANNALVGQGLSMVTLYYMRRYLHFFRALLAEQQQDFDLSLEVSQWLHDTSIVLSDIASHISNGDISPSMRFELMQQLGKAGEAYRTKVYQLEGFSAKTEQSIDQVNRLINDALVAVDHCIQSNRDDNGLYHAYNLLELKQKSTDVAHLYPMLEGQVAALSSGAIKGEEAINVLEALFASDVYRADQQTFMLYPDRTQTRFLDKNCVPQGALDSLSVCQQMLSNKDERLIMRDQRGQLRFNADLKNANDVAALLDDLSEDYGEQISQQASSILAIYETVFKHSEFTGRSGGMFGFEGLGSIYWHMVSKLLLAVKEQFFQAIDDEQSEQVIHRLGELYYQVRKGIGFNKTPEEYGAFPTDPYSHTPKHAGAQQPGMTGQVKEEILTRFAELGLHVNKGRVYFNPALLRAQEFTKEPTQFTYLDVDGQWQKLQLASNSIGFTWCQVPFVYHLKEQGNAEIRLDFVDGESENLHQNQLSDEQSQMLFNRTGQIRKVELSVSKQHLFIHEN</sequence>
<dbReference type="AlphaFoldDB" id="K6YE41"/>
<comment type="caution">
    <text evidence="1">The sequence shown here is derived from an EMBL/GenBank/DDBJ whole genome shotgun (WGS) entry which is preliminary data.</text>
</comment>
<proteinExistence type="predicted"/>
<evidence type="ECO:0008006" key="3">
    <source>
        <dbReference type="Google" id="ProtNLM"/>
    </source>
</evidence>
<dbReference type="STRING" id="1127673.GLIP_3816"/>
<gene>
    <name evidence="1" type="ORF">GLIP_3816</name>
</gene>
<evidence type="ECO:0000313" key="2">
    <source>
        <dbReference type="Proteomes" id="UP000006334"/>
    </source>
</evidence>
<reference evidence="1 2" key="1">
    <citation type="journal article" date="2017" name="Antonie Van Leeuwenhoek">
        <title>Rhizobium rhizosphaerae sp. nov., a novel species isolated from rice rhizosphere.</title>
        <authorList>
            <person name="Zhao J.J."/>
            <person name="Zhang J."/>
            <person name="Zhang R.J."/>
            <person name="Zhang C.W."/>
            <person name="Yin H.Q."/>
            <person name="Zhang X.X."/>
        </authorList>
    </citation>
    <scope>NUCLEOTIDE SEQUENCE [LARGE SCALE GENOMIC DNA]</scope>
    <source>
        <strain evidence="1 2">E3</strain>
    </source>
</reference>